<dbReference type="InterPro" id="IPR017208">
    <property type="entry name" value="UCP037442_abhydr"/>
</dbReference>
<dbReference type="InterPro" id="IPR029058">
    <property type="entry name" value="AB_hydrolase_fold"/>
</dbReference>
<evidence type="ECO:0000313" key="3">
    <source>
        <dbReference type="EMBL" id="SOU42801.1"/>
    </source>
</evidence>
<evidence type="ECO:0000313" key="2">
    <source>
        <dbReference type="EMBL" id="MBE0384417.1"/>
    </source>
</evidence>
<name>A0A2K4XES2_PSEVC</name>
<dbReference type="EMBL" id="LT965929">
    <property type="protein sequence ID" value="SOU42801.1"/>
    <property type="molecule type" value="Genomic_DNA"/>
</dbReference>
<dbReference type="Gene3D" id="3.40.50.1820">
    <property type="entry name" value="alpha/beta hydrolase"/>
    <property type="match status" value="1"/>
</dbReference>
<evidence type="ECO:0000313" key="5">
    <source>
        <dbReference type="Proteomes" id="UP000615003"/>
    </source>
</evidence>
<dbReference type="GeneID" id="93665511"/>
<reference evidence="2 5" key="1">
    <citation type="submission" date="2015-06" db="EMBL/GenBank/DDBJ databases">
        <title>Genome sequence of Pseudoalteromonas carrageenovora.</title>
        <authorList>
            <person name="Xie B.-B."/>
            <person name="Rong J.-C."/>
            <person name="Qin Q.-L."/>
            <person name="Zhang Y.-Z."/>
        </authorList>
    </citation>
    <scope>NUCLEOTIDE SEQUENCE [LARGE SCALE GENOMIC DNA]</scope>
    <source>
        <strain evidence="2 5">IAM 12662</strain>
    </source>
</reference>
<dbReference type="Proteomes" id="UP000238288">
    <property type="component" value="Chromosome PCAR9b"/>
</dbReference>
<keyword evidence="5" id="KW-1185">Reference proteome</keyword>
<dbReference type="Pfam" id="PF12146">
    <property type="entry name" value="Hydrolase_4"/>
    <property type="match status" value="1"/>
</dbReference>
<dbReference type="SUPFAM" id="SSF53474">
    <property type="entry name" value="alpha/beta-Hydrolases"/>
    <property type="match status" value="1"/>
</dbReference>
<dbReference type="RefSeq" id="WP_058549978.1">
    <property type="nucleotide sequence ID" value="NZ_AQGW01000025.1"/>
</dbReference>
<proteinExistence type="predicted"/>
<accession>A0A2K4XES2</accession>
<dbReference type="OrthoDB" id="9785076at2"/>
<evidence type="ECO:0000313" key="4">
    <source>
        <dbReference type="Proteomes" id="UP000238288"/>
    </source>
</evidence>
<dbReference type="GO" id="GO:0016787">
    <property type="term" value="F:hydrolase activity"/>
    <property type="evidence" value="ECO:0007669"/>
    <property type="project" value="UniProtKB-KW"/>
</dbReference>
<keyword evidence="3" id="KW-0378">Hydrolase</keyword>
<dbReference type="AlphaFoldDB" id="A0A2K4XES2"/>
<dbReference type="EMBL" id="AQGW01000025">
    <property type="protein sequence ID" value="MBE0384417.1"/>
    <property type="molecule type" value="Genomic_DNA"/>
</dbReference>
<dbReference type="Proteomes" id="UP000615003">
    <property type="component" value="Unassembled WGS sequence"/>
</dbReference>
<protein>
    <submittedName>
        <fullName evidence="3">Alpha/beta hydrolase</fullName>
    </submittedName>
</protein>
<sequence>MNIQASKHVTITCNDRQTISAHLFTPTSPIKGAVMIAPATGIKQQFYANFATYLQQHGFGVITFDNRGIGQSLNRSIKKSKATLQTWGEQDMPAVLEYLQKTFPGTRHHLVGHSAGGQLVGLMHNADQLSSAFNFACSSGKLTNMRLAYQVKAQFFMNGVIPVSNALFGHTKSQWFGMGEPLPKGVAKQWQKWCNAQGYVQSAFGDTVFQHCYNTLVMPSMWVNATDDDIANNANVADMLSVFSKLKASKLTLNPKDYGLKEIGHMKFFSKKSDGLWSHALEWLNKHS</sequence>
<dbReference type="InterPro" id="IPR022742">
    <property type="entry name" value="Hydrolase_4"/>
</dbReference>
<evidence type="ECO:0000259" key="1">
    <source>
        <dbReference type="Pfam" id="PF12146"/>
    </source>
</evidence>
<dbReference type="PIRSF" id="PIRSF037442">
    <property type="entry name" value="UCP037442_abhydr"/>
    <property type="match status" value="1"/>
</dbReference>
<reference evidence="3 4" key="2">
    <citation type="submission" date="2017-11" db="EMBL/GenBank/DDBJ databases">
        <authorList>
            <person name="Han C.G."/>
        </authorList>
    </citation>
    <scope>NUCLEOTIDE SEQUENCE [LARGE SCALE GENOMIC DNA]</scope>
    <source>
        <strain evidence="4">ATCC 43555</strain>
        <strain evidence="3">ATCC43555</strain>
    </source>
</reference>
<gene>
    <name evidence="3" type="ORF">PCAR9_B0328</name>
    <name evidence="2" type="ORF">PCARR_b0391</name>
</gene>
<organism evidence="3 4">
    <name type="scientific">Pseudoalteromonas carrageenovora IAM 12662</name>
    <dbReference type="NCBI Taxonomy" id="1314868"/>
    <lineage>
        <taxon>Bacteria</taxon>
        <taxon>Pseudomonadati</taxon>
        <taxon>Pseudomonadota</taxon>
        <taxon>Gammaproteobacteria</taxon>
        <taxon>Alteromonadales</taxon>
        <taxon>Pseudoalteromonadaceae</taxon>
        <taxon>Pseudoalteromonas</taxon>
    </lineage>
</organism>
<feature type="domain" description="Serine aminopeptidase S33" evidence="1">
    <location>
        <begin position="29"/>
        <end position="124"/>
    </location>
</feature>